<dbReference type="STRING" id="1684307.A0A316UBK7"/>
<dbReference type="EMBL" id="KZ819323">
    <property type="protein sequence ID" value="PWN22576.1"/>
    <property type="molecule type" value="Genomic_DNA"/>
</dbReference>
<gene>
    <name evidence="1" type="ORF">BCV69DRAFT_311370</name>
</gene>
<sequence length="268" mass="30307">MPPRINRSLTSSARATLTSMPDEILWEICLRVDNLGGLAQVCRRLHLFSKSNTLRAQYLVKTYGRPYAMFHAIARPKIFDPLLCKALIAAGATISLALVQELTKVISVSRAFRSRARGQTHICLSRHSHYIQRYFSSGNARIEYAKKDSWCLNLTFLAATAVIIEGAIRYSHLRLETSEMELFLDWTTGRIALSRAALETMFLERQFAPLPLRMEQYKASYTKNLLSNVLENAATVSELLYAQLIHNSRKRKTPVVSSGPAKIKMTKT</sequence>
<keyword evidence="2" id="KW-1185">Reference proteome</keyword>
<dbReference type="InterPro" id="IPR036047">
    <property type="entry name" value="F-box-like_dom_sf"/>
</dbReference>
<protein>
    <recommendedName>
        <fullName evidence="3">F-box domain-containing protein</fullName>
    </recommendedName>
</protein>
<evidence type="ECO:0008006" key="3">
    <source>
        <dbReference type="Google" id="ProtNLM"/>
    </source>
</evidence>
<organism evidence="1 2">
    <name type="scientific">Pseudomicrostroma glucosiphilum</name>
    <dbReference type="NCBI Taxonomy" id="1684307"/>
    <lineage>
        <taxon>Eukaryota</taxon>
        <taxon>Fungi</taxon>
        <taxon>Dikarya</taxon>
        <taxon>Basidiomycota</taxon>
        <taxon>Ustilaginomycotina</taxon>
        <taxon>Exobasidiomycetes</taxon>
        <taxon>Microstromatales</taxon>
        <taxon>Microstromatales incertae sedis</taxon>
        <taxon>Pseudomicrostroma</taxon>
    </lineage>
</organism>
<reference evidence="1 2" key="1">
    <citation type="journal article" date="2018" name="Mol. Biol. Evol.">
        <title>Broad Genomic Sampling Reveals a Smut Pathogenic Ancestry of the Fungal Clade Ustilaginomycotina.</title>
        <authorList>
            <person name="Kijpornyongpan T."/>
            <person name="Mondo S.J."/>
            <person name="Barry K."/>
            <person name="Sandor L."/>
            <person name="Lee J."/>
            <person name="Lipzen A."/>
            <person name="Pangilinan J."/>
            <person name="LaButti K."/>
            <person name="Hainaut M."/>
            <person name="Henrissat B."/>
            <person name="Grigoriev I.V."/>
            <person name="Spatafora J.W."/>
            <person name="Aime M.C."/>
        </authorList>
    </citation>
    <scope>NUCLEOTIDE SEQUENCE [LARGE SCALE GENOMIC DNA]</scope>
    <source>
        <strain evidence="1 2">MCA 4718</strain>
    </source>
</reference>
<name>A0A316UBK7_9BASI</name>
<evidence type="ECO:0000313" key="1">
    <source>
        <dbReference type="EMBL" id="PWN22576.1"/>
    </source>
</evidence>
<evidence type="ECO:0000313" key="2">
    <source>
        <dbReference type="Proteomes" id="UP000245942"/>
    </source>
</evidence>
<dbReference type="AlphaFoldDB" id="A0A316UBK7"/>
<dbReference type="OrthoDB" id="270318at2759"/>
<accession>A0A316UBK7</accession>
<dbReference type="Proteomes" id="UP000245942">
    <property type="component" value="Unassembled WGS sequence"/>
</dbReference>
<dbReference type="RefSeq" id="XP_025349736.1">
    <property type="nucleotide sequence ID" value="XM_025494856.1"/>
</dbReference>
<dbReference type="GeneID" id="37016590"/>
<proteinExistence type="predicted"/>
<dbReference type="SUPFAM" id="SSF81383">
    <property type="entry name" value="F-box domain"/>
    <property type="match status" value="1"/>
</dbReference>